<accession>A0ABS8V128</accession>
<comment type="caution">
    <text evidence="1">The sequence shown here is derived from an EMBL/GenBank/DDBJ whole genome shotgun (WGS) entry which is preliminary data.</text>
</comment>
<reference evidence="1 2" key="1">
    <citation type="journal article" date="2021" name="BMC Genomics">
        <title>Datura genome reveals duplications of psychoactive alkaloid biosynthetic genes and high mutation rate following tissue culture.</title>
        <authorList>
            <person name="Rajewski A."/>
            <person name="Carter-House D."/>
            <person name="Stajich J."/>
            <person name="Litt A."/>
        </authorList>
    </citation>
    <scope>NUCLEOTIDE SEQUENCE [LARGE SCALE GENOMIC DNA]</scope>
    <source>
        <strain evidence="1">AR-01</strain>
    </source>
</reference>
<keyword evidence="2" id="KW-1185">Reference proteome</keyword>
<organism evidence="1 2">
    <name type="scientific">Datura stramonium</name>
    <name type="common">Jimsonweed</name>
    <name type="synonym">Common thornapple</name>
    <dbReference type="NCBI Taxonomy" id="4076"/>
    <lineage>
        <taxon>Eukaryota</taxon>
        <taxon>Viridiplantae</taxon>
        <taxon>Streptophyta</taxon>
        <taxon>Embryophyta</taxon>
        <taxon>Tracheophyta</taxon>
        <taxon>Spermatophyta</taxon>
        <taxon>Magnoliopsida</taxon>
        <taxon>eudicotyledons</taxon>
        <taxon>Gunneridae</taxon>
        <taxon>Pentapetalae</taxon>
        <taxon>asterids</taxon>
        <taxon>lamiids</taxon>
        <taxon>Solanales</taxon>
        <taxon>Solanaceae</taxon>
        <taxon>Solanoideae</taxon>
        <taxon>Datureae</taxon>
        <taxon>Datura</taxon>
    </lineage>
</organism>
<proteinExistence type="predicted"/>
<protein>
    <submittedName>
        <fullName evidence="1">Uncharacterized protein</fullName>
    </submittedName>
</protein>
<dbReference type="EMBL" id="JACEIK010003041">
    <property type="protein sequence ID" value="MCD9640051.1"/>
    <property type="molecule type" value="Genomic_DNA"/>
</dbReference>
<gene>
    <name evidence="1" type="ORF">HAX54_025076</name>
</gene>
<sequence length="99" mass="10910">MKISKCHCQEGVSRLHKTSPTPFVSSQGQVCKNKALISMEAEEAFPEVLEEELAQEIPDEVEEEQGEVSLSEVLGLEQAIMILIDSGSTHIFVDPQVVK</sequence>
<dbReference type="Proteomes" id="UP000823775">
    <property type="component" value="Unassembled WGS sequence"/>
</dbReference>
<evidence type="ECO:0000313" key="2">
    <source>
        <dbReference type="Proteomes" id="UP000823775"/>
    </source>
</evidence>
<evidence type="ECO:0000313" key="1">
    <source>
        <dbReference type="EMBL" id="MCD9640051.1"/>
    </source>
</evidence>
<name>A0ABS8V128_DATST</name>